<sequence>MKVGAVGPASFAHHVAVGSSTAGLQVQLDRYRQQLADWVTCASCNTIEGKNRIAQISARIGEVESQMKAAEDARRTSGTNGLNEVLPVDQVLQADKPGNDVGTGSAPSAVTPGSRLDIFA</sequence>
<dbReference type="EMBL" id="CP001965">
    <property type="protein sequence ID" value="ADE12991.1"/>
    <property type="molecule type" value="Genomic_DNA"/>
</dbReference>
<proteinExistence type="predicted"/>
<dbReference type="STRING" id="580332.Slit_2766"/>
<name>D5CPJ6_SIDLE</name>
<keyword evidence="3" id="KW-1185">Reference proteome</keyword>
<evidence type="ECO:0000313" key="3">
    <source>
        <dbReference type="Proteomes" id="UP000001625"/>
    </source>
</evidence>
<accession>D5CPJ6</accession>
<dbReference type="KEGG" id="slt:Slit_2766"/>
<dbReference type="AlphaFoldDB" id="D5CPJ6"/>
<feature type="region of interest" description="Disordered" evidence="1">
    <location>
        <begin position="94"/>
        <end position="120"/>
    </location>
</feature>
<dbReference type="HOGENOM" id="CLU_2048172_0_0_4"/>
<reference evidence="2 3" key="1">
    <citation type="submission" date="2010-03" db="EMBL/GenBank/DDBJ databases">
        <title>Complete sequence of Sideroxydans lithotrophicus ES-1.</title>
        <authorList>
            <consortium name="US DOE Joint Genome Institute"/>
            <person name="Lucas S."/>
            <person name="Copeland A."/>
            <person name="Lapidus A."/>
            <person name="Cheng J.-F."/>
            <person name="Bruce D."/>
            <person name="Goodwin L."/>
            <person name="Pitluck S."/>
            <person name="Munk A.C."/>
            <person name="Detter J.C."/>
            <person name="Han C."/>
            <person name="Tapia R."/>
            <person name="Larimer F."/>
            <person name="Land M."/>
            <person name="Hauser L."/>
            <person name="Kyrpides N."/>
            <person name="Ivanova N."/>
            <person name="Emerson D."/>
            <person name="Woyke T."/>
        </authorList>
    </citation>
    <scope>NUCLEOTIDE SEQUENCE [LARGE SCALE GENOMIC DNA]</scope>
    <source>
        <strain evidence="2 3">ES-1</strain>
    </source>
</reference>
<dbReference type="Proteomes" id="UP000001625">
    <property type="component" value="Chromosome"/>
</dbReference>
<evidence type="ECO:0000256" key="1">
    <source>
        <dbReference type="SAM" id="MobiDB-lite"/>
    </source>
</evidence>
<protein>
    <submittedName>
        <fullName evidence="2">Uncharacterized protein</fullName>
    </submittedName>
</protein>
<gene>
    <name evidence="2" type="ordered locus">Slit_2766</name>
</gene>
<dbReference type="RefSeq" id="WP_013030889.1">
    <property type="nucleotide sequence ID" value="NC_013959.1"/>
</dbReference>
<evidence type="ECO:0000313" key="2">
    <source>
        <dbReference type="EMBL" id="ADE12991.1"/>
    </source>
</evidence>
<organism evidence="2 3">
    <name type="scientific">Sideroxydans lithotrophicus (strain ES-1)</name>
    <dbReference type="NCBI Taxonomy" id="580332"/>
    <lineage>
        <taxon>Bacteria</taxon>
        <taxon>Pseudomonadati</taxon>
        <taxon>Pseudomonadota</taxon>
        <taxon>Betaproteobacteria</taxon>
        <taxon>Nitrosomonadales</taxon>
        <taxon>Gallionellaceae</taxon>
        <taxon>Sideroxydans</taxon>
    </lineage>
</organism>